<feature type="region of interest" description="Disordered" evidence="1">
    <location>
        <begin position="1"/>
        <end position="107"/>
    </location>
</feature>
<feature type="transmembrane region" description="Helical" evidence="2">
    <location>
        <begin position="355"/>
        <end position="376"/>
    </location>
</feature>
<dbReference type="Proteomes" id="UP001300763">
    <property type="component" value="Unassembled WGS sequence"/>
</dbReference>
<feature type="compositionally biased region" description="Basic and acidic residues" evidence="1">
    <location>
        <begin position="57"/>
        <end position="107"/>
    </location>
</feature>
<keyword evidence="2" id="KW-0812">Transmembrane</keyword>
<feature type="transmembrane region" description="Helical" evidence="2">
    <location>
        <begin position="219"/>
        <end position="238"/>
    </location>
</feature>
<organism evidence="4 5">
    <name type="scientific">Actinomycetospora lemnae</name>
    <dbReference type="NCBI Taxonomy" id="3019891"/>
    <lineage>
        <taxon>Bacteria</taxon>
        <taxon>Bacillati</taxon>
        <taxon>Actinomycetota</taxon>
        <taxon>Actinomycetes</taxon>
        <taxon>Pseudonocardiales</taxon>
        <taxon>Pseudonocardiaceae</taxon>
        <taxon>Actinomycetospora</taxon>
    </lineage>
</organism>
<evidence type="ECO:0000256" key="1">
    <source>
        <dbReference type="SAM" id="MobiDB-lite"/>
    </source>
</evidence>
<dbReference type="InterPro" id="IPR009597">
    <property type="entry name" value="DUF1206"/>
</dbReference>
<sequence>MWAPRRVPPQGPAPLGGPPPRHRVQDGDPRSTSDAGDRTEEAVTSQDQSGDAASADLSREDAPSSTLEERAERETSRADEQAERSAARAERTDDTTEEVSERAEQAAHRVRSELAGLGAAGEGEAPVRAVELLGRVGLVGYGLVHVLIGAIAVHLALTGGGQPDQQGALSSLVGSTAGVVAIVVVVVGLVAFAVWQGLAAATGFRWTSGGERFRKRVGAGAKTVAVLAVAVAGVRLLTGSSGGSSSAGSEAATAGLLSLPAGRILVAAVGLVVLVVAGATAYTGIARNFSDDLDYRRLPDRLRRPVEVLGVFGHLARALAFAVVGVLFGVAALLADPGRAGGLDQALTTLAAQPYGPLLLLVVALGFVAFGVYTFAESWARRI</sequence>
<dbReference type="EMBL" id="JAQZAO010000001">
    <property type="protein sequence ID" value="MDD7964087.1"/>
    <property type="molecule type" value="Genomic_DNA"/>
</dbReference>
<evidence type="ECO:0000313" key="5">
    <source>
        <dbReference type="Proteomes" id="UP001300763"/>
    </source>
</evidence>
<protein>
    <submittedName>
        <fullName evidence="4">DUF1206 domain-containing protein</fullName>
    </submittedName>
</protein>
<accession>A0ABT5SMN3</accession>
<evidence type="ECO:0000313" key="4">
    <source>
        <dbReference type="EMBL" id="MDD7964087.1"/>
    </source>
</evidence>
<feature type="compositionally biased region" description="Polar residues" evidence="1">
    <location>
        <begin position="42"/>
        <end position="51"/>
    </location>
</feature>
<gene>
    <name evidence="4" type="ORF">PGB27_01880</name>
</gene>
<feature type="compositionally biased region" description="Pro residues" evidence="1">
    <location>
        <begin position="1"/>
        <end position="19"/>
    </location>
</feature>
<feature type="transmembrane region" description="Helical" evidence="2">
    <location>
        <begin position="264"/>
        <end position="285"/>
    </location>
</feature>
<keyword evidence="5" id="KW-1185">Reference proteome</keyword>
<feature type="domain" description="DUF1206" evidence="3">
    <location>
        <begin position="136"/>
        <end position="202"/>
    </location>
</feature>
<proteinExistence type="predicted"/>
<name>A0ABT5SMN3_9PSEU</name>
<keyword evidence="2" id="KW-1133">Transmembrane helix</keyword>
<evidence type="ECO:0000259" key="3">
    <source>
        <dbReference type="Pfam" id="PF06724"/>
    </source>
</evidence>
<feature type="compositionally biased region" description="Basic and acidic residues" evidence="1">
    <location>
        <begin position="23"/>
        <end position="41"/>
    </location>
</feature>
<feature type="domain" description="DUF1206" evidence="3">
    <location>
        <begin position="312"/>
        <end position="380"/>
    </location>
</feature>
<evidence type="ECO:0000256" key="2">
    <source>
        <dbReference type="SAM" id="Phobius"/>
    </source>
</evidence>
<feature type="transmembrane region" description="Helical" evidence="2">
    <location>
        <begin position="177"/>
        <end position="198"/>
    </location>
</feature>
<feature type="transmembrane region" description="Helical" evidence="2">
    <location>
        <begin position="306"/>
        <end position="335"/>
    </location>
</feature>
<dbReference type="RefSeq" id="WP_274198636.1">
    <property type="nucleotide sequence ID" value="NZ_JAQZAO010000001.1"/>
</dbReference>
<feature type="domain" description="DUF1206" evidence="3">
    <location>
        <begin position="217"/>
        <end position="286"/>
    </location>
</feature>
<keyword evidence="2" id="KW-0472">Membrane</keyword>
<feature type="transmembrane region" description="Helical" evidence="2">
    <location>
        <begin position="138"/>
        <end position="157"/>
    </location>
</feature>
<comment type="caution">
    <text evidence="4">The sequence shown here is derived from an EMBL/GenBank/DDBJ whole genome shotgun (WGS) entry which is preliminary data.</text>
</comment>
<dbReference type="Pfam" id="PF06724">
    <property type="entry name" value="DUF1206"/>
    <property type="match status" value="3"/>
</dbReference>
<reference evidence="4 5" key="1">
    <citation type="submission" date="2023-02" db="EMBL/GenBank/DDBJ databases">
        <title>Genome sequencing required for Actinomycetospora new species description.</title>
        <authorList>
            <person name="Saimee Y."/>
            <person name="Duangmal K."/>
        </authorList>
    </citation>
    <scope>NUCLEOTIDE SEQUENCE [LARGE SCALE GENOMIC DNA]</scope>
    <source>
        <strain evidence="4 5">DW7H6</strain>
    </source>
</reference>